<reference evidence="1 2" key="1">
    <citation type="submission" date="2016-10" db="EMBL/GenBank/DDBJ databases">
        <title>Proteomics and genomics reveal pathogen-plant mechanisms compatible with a hemibiotrophic lifestyle of Diplodia corticola.</title>
        <authorList>
            <person name="Fernandes I."/>
            <person name="De Jonge R."/>
            <person name="Van De Peer Y."/>
            <person name="Devreese B."/>
            <person name="Alves A."/>
            <person name="Esteves A.C."/>
        </authorList>
    </citation>
    <scope>NUCLEOTIDE SEQUENCE [LARGE SCALE GENOMIC DNA]</scope>
    <source>
        <strain evidence="1 2">CBS 112549</strain>
    </source>
</reference>
<dbReference type="AlphaFoldDB" id="A0A1J9RTS1"/>
<accession>A0A1J9RTS1</accession>
<keyword evidence="2" id="KW-1185">Reference proteome</keyword>
<dbReference type="OrthoDB" id="4177029at2759"/>
<evidence type="ECO:0000313" key="2">
    <source>
        <dbReference type="Proteomes" id="UP000183809"/>
    </source>
</evidence>
<dbReference type="Proteomes" id="UP000183809">
    <property type="component" value="Unassembled WGS sequence"/>
</dbReference>
<evidence type="ECO:0000313" key="1">
    <source>
        <dbReference type="EMBL" id="OJD31268.1"/>
    </source>
</evidence>
<organism evidence="1 2">
    <name type="scientific">Diplodia corticola</name>
    <dbReference type="NCBI Taxonomy" id="236234"/>
    <lineage>
        <taxon>Eukaryota</taxon>
        <taxon>Fungi</taxon>
        <taxon>Dikarya</taxon>
        <taxon>Ascomycota</taxon>
        <taxon>Pezizomycotina</taxon>
        <taxon>Dothideomycetes</taxon>
        <taxon>Dothideomycetes incertae sedis</taxon>
        <taxon>Botryosphaeriales</taxon>
        <taxon>Botryosphaeriaceae</taxon>
        <taxon>Diplodia</taxon>
    </lineage>
</organism>
<protein>
    <submittedName>
        <fullName evidence="1">Uncharacterized protein</fullName>
    </submittedName>
</protein>
<dbReference type="GeneID" id="31016891"/>
<sequence>MNAHAMDSDLSSGVVSHGGKRFYCCECGFGPMEEQLYAQCIGCNWHQPCANCTWESLDTESAPDGHVFCGSRENKFHGGRRETMIIGNVSTHNVHARLPEEELGGASQ</sequence>
<gene>
    <name evidence="1" type="ORF">BKCO1_5000038</name>
</gene>
<dbReference type="RefSeq" id="XP_020127528.1">
    <property type="nucleotide sequence ID" value="XM_020276630.1"/>
</dbReference>
<dbReference type="EMBL" id="MNUE01000050">
    <property type="protein sequence ID" value="OJD31268.1"/>
    <property type="molecule type" value="Genomic_DNA"/>
</dbReference>
<proteinExistence type="predicted"/>
<name>A0A1J9RTS1_9PEZI</name>
<comment type="caution">
    <text evidence="1">The sequence shown here is derived from an EMBL/GenBank/DDBJ whole genome shotgun (WGS) entry which is preliminary data.</text>
</comment>